<dbReference type="InterPro" id="IPR007807">
    <property type="entry name" value="TcmA/NAT10_helicase"/>
</dbReference>
<comment type="function">
    <text evidence="9">RNA cytidine acetyltransferase with specificity toward both 18S rRNA and tRNAs. Catalyzes the formation of N(4)-acetylcytidine (ac4C) in 18S rRNA. Required for early nucleolar cleavages of precursor rRNA at sites A0, A1 and A2 during 18S rRNA synthesis. Catalyzes the formation of ac4C in serine and leucine tRNAs. Requires a tRNA-binding adapter protein for full tRNA acetyltransferase activity but not for 18S rRNA acetylation.</text>
</comment>
<evidence type="ECO:0000256" key="6">
    <source>
        <dbReference type="ARBA" id="ARBA00022840"/>
    </source>
</evidence>
<feature type="domain" description="TcmA/NAT10 helicase" evidence="11">
    <location>
        <begin position="325"/>
        <end position="564"/>
    </location>
</feature>
<keyword evidence="7 9" id="KW-0539">Nucleus</keyword>
<evidence type="ECO:0000259" key="13">
    <source>
        <dbReference type="Pfam" id="PF13718"/>
    </source>
</evidence>
<dbReference type="PANTHER" id="PTHR10925:SF5">
    <property type="entry name" value="RNA CYTIDINE ACETYLTRANSFERASE"/>
    <property type="match status" value="1"/>
</dbReference>
<feature type="binding site" evidence="9">
    <location>
        <begin position="713"/>
        <end position="719"/>
    </location>
    <ligand>
        <name>acetyl-CoA</name>
        <dbReference type="ChEBI" id="CHEBI:57288"/>
    </ligand>
</feature>
<comment type="subcellular location">
    <subcellularLocation>
        <location evidence="1 9">Nucleus</location>
        <location evidence="1 9">Nucleolus</location>
    </subcellularLocation>
</comment>
<evidence type="ECO:0000256" key="9">
    <source>
        <dbReference type="HAMAP-Rule" id="MF_03211"/>
    </source>
</evidence>
<keyword evidence="4 9" id="KW-0819">tRNA processing</keyword>
<feature type="domain" description="TmcA/NAT10 N-terminal" evidence="12">
    <location>
        <begin position="1"/>
        <end position="197"/>
    </location>
</feature>
<dbReference type="GO" id="GO:1904812">
    <property type="term" value="P:rRNA acetylation involved in maturation of SSU-rRNA"/>
    <property type="evidence" value="ECO:0007669"/>
    <property type="project" value="InterPro"/>
</dbReference>
<evidence type="ECO:0000313" key="16">
    <source>
        <dbReference type="Proteomes" id="UP000530660"/>
    </source>
</evidence>
<evidence type="ECO:0000256" key="1">
    <source>
        <dbReference type="ARBA" id="ARBA00004604"/>
    </source>
</evidence>
<dbReference type="Pfam" id="PF13725">
    <property type="entry name" value="tRNA_bind_2"/>
    <property type="match status" value="1"/>
</dbReference>
<proteinExistence type="inferred from homology"/>
<evidence type="ECO:0000256" key="5">
    <source>
        <dbReference type="ARBA" id="ARBA00022741"/>
    </source>
</evidence>
<comment type="catalytic activity">
    <reaction evidence="9">
        <text>a cytidine in 18S rRNA + acetyl-CoA + ATP + H2O = an N(4)-acetylcytidine in 18S rRNA + ADP + phosphate + CoA + H(+)</text>
        <dbReference type="Rhea" id="RHEA:51424"/>
        <dbReference type="Rhea" id="RHEA-COMP:13575"/>
        <dbReference type="Rhea" id="RHEA-COMP:13576"/>
        <dbReference type="ChEBI" id="CHEBI:15377"/>
        <dbReference type="ChEBI" id="CHEBI:15378"/>
        <dbReference type="ChEBI" id="CHEBI:30616"/>
        <dbReference type="ChEBI" id="CHEBI:43474"/>
        <dbReference type="ChEBI" id="CHEBI:57287"/>
        <dbReference type="ChEBI" id="CHEBI:57288"/>
        <dbReference type="ChEBI" id="CHEBI:74900"/>
        <dbReference type="ChEBI" id="CHEBI:82748"/>
        <dbReference type="ChEBI" id="CHEBI:456216"/>
    </reaction>
</comment>
<dbReference type="InterPro" id="IPR027992">
    <property type="entry name" value="tRNA_bind_dom"/>
</dbReference>
<keyword evidence="8 9" id="KW-0012">Acyltransferase</keyword>
<dbReference type="InterPro" id="IPR000182">
    <property type="entry name" value="GNAT_dom"/>
</dbReference>
<feature type="binding site" evidence="9">
    <location>
        <position position="800"/>
    </location>
    <ligand>
        <name>acetyl-CoA</name>
        <dbReference type="ChEBI" id="CHEBI:57288"/>
    </ligand>
</feature>
<evidence type="ECO:0000256" key="3">
    <source>
        <dbReference type="ARBA" id="ARBA00022679"/>
    </source>
</evidence>
<evidence type="ECO:0000256" key="2">
    <source>
        <dbReference type="ARBA" id="ARBA00022552"/>
    </source>
</evidence>
<comment type="caution">
    <text evidence="15">The sequence shown here is derived from an EMBL/GenBank/DDBJ whole genome shotgun (WGS) entry which is preliminary data.</text>
</comment>
<dbReference type="OrthoDB" id="10067491at2759"/>
<evidence type="ECO:0000259" key="12">
    <source>
        <dbReference type="Pfam" id="PF08351"/>
    </source>
</evidence>
<gene>
    <name evidence="15" type="primary">NAT10</name>
    <name evidence="15" type="ORF">F1559_004136</name>
</gene>
<keyword evidence="3 9" id="KW-0808">Transferase</keyword>
<dbReference type="Pfam" id="PF05127">
    <property type="entry name" value="NAT10_TcmA_helicase"/>
    <property type="match status" value="1"/>
</dbReference>
<dbReference type="PANTHER" id="PTHR10925">
    <property type="entry name" value="N-ACETYLTRANSFERASE 10"/>
    <property type="match status" value="1"/>
</dbReference>
<dbReference type="InterPro" id="IPR033688">
    <property type="entry name" value="NAT10"/>
</dbReference>
<dbReference type="GO" id="GO:0005730">
    <property type="term" value="C:nucleolus"/>
    <property type="evidence" value="ECO:0007669"/>
    <property type="project" value="UniProtKB-SubCell"/>
</dbReference>
<feature type="binding site" evidence="9">
    <location>
        <begin position="706"/>
        <end position="708"/>
    </location>
    <ligand>
        <name>acetyl-CoA</name>
        <dbReference type="ChEBI" id="CHEBI:57288"/>
    </ligand>
</feature>
<organism evidence="15 16">
    <name type="scientific">Cyanidiococcus yangmingshanensis</name>
    <dbReference type="NCBI Taxonomy" id="2690220"/>
    <lineage>
        <taxon>Eukaryota</taxon>
        <taxon>Rhodophyta</taxon>
        <taxon>Bangiophyceae</taxon>
        <taxon>Cyanidiales</taxon>
        <taxon>Cyanidiaceae</taxon>
        <taxon>Cyanidiococcus</taxon>
    </lineage>
</organism>
<feature type="domain" description="N-acetyltransferase" evidence="13">
    <location>
        <begin position="605"/>
        <end position="827"/>
    </location>
</feature>
<keyword evidence="2 9" id="KW-0698">rRNA processing</keyword>
<dbReference type="AlphaFoldDB" id="A0A7J7IGF7"/>
<comment type="similarity">
    <text evidence="9">Belongs to the RNA cytidine acetyltransferase family. NAT10 subfamily.</text>
</comment>
<name>A0A7J7IGF7_9RHOD</name>
<accession>A0A7J7IGF7</accession>
<dbReference type="InterPro" id="IPR027417">
    <property type="entry name" value="P-loop_NTPase"/>
</dbReference>
<reference evidence="15 16" key="1">
    <citation type="journal article" date="2020" name="J. Phycol.">
        <title>Comparative genome analysis reveals Cyanidiococcus gen. nov., a new extremophilic red algal genus sister to Cyanidioschyzon (Cyanidioschyzonaceae, Rhodophyta).</title>
        <authorList>
            <person name="Liu S.-L."/>
            <person name="Chiang Y.-R."/>
            <person name="Yoon H.S."/>
            <person name="Fu H.-Y."/>
        </authorList>
    </citation>
    <scope>NUCLEOTIDE SEQUENCE [LARGE SCALE GENOMIC DNA]</scope>
    <source>
        <strain evidence="15 16">THAL066</strain>
    </source>
</reference>
<keyword evidence="16" id="KW-1185">Reference proteome</keyword>
<keyword evidence="5 9" id="KW-0547">Nucleotide-binding</keyword>
<dbReference type="SUPFAM" id="SSF52540">
    <property type="entry name" value="P-loop containing nucleoside triphosphate hydrolases"/>
    <property type="match status" value="1"/>
</dbReference>
<protein>
    <recommendedName>
        <fullName evidence="9">RNA cytidine acetyltransferase</fullName>
        <ecNumber evidence="9">2.3.1.-</ecNumber>
    </recommendedName>
    <alternativeName>
        <fullName evidence="9">18S rRNA cytosine acetyltransferase</fullName>
    </alternativeName>
</protein>
<evidence type="ECO:0000256" key="4">
    <source>
        <dbReference type="ARBA" id="ARBA00022694"/>
    </source>
</evidence>
<dbReference type="Pfam" id="PF13718">
    <property type="entry name" value="GNAT_acetyltr_2"/>
    <property type="match status" value="1"/>
</dbReference>
<evidence type="ECO:0000259" key="14">
    <source>
        <dbReference type="Pfam" id="PF13725"/>
    </source>
</evidence>
<dbReference type="GO" id="GO:0005524">
    <property type="term" value="F:ATP binding"/>
    <property type="evidence" value="ECO:0007669"/>
    <property type="project" value="UniProtKB-UniRule"/>
</dbReference>
<dbReference type="GO" id="GO:1990883">
    <property type="term" value="F:18S rRNA cytidine N-acetyltransferase activity"/>
    <property type="evidence" value="ECO:0007669"/>
    <property type="project" value="TreeGrafter"/>
</dbReference>
<dbReference type="Gene3D" id="3.40.50.300">
    <property type="entry name" value="P-loop containing nucleotide triphosphate hydrolases"/>
    <property type="match status" value="1"/>
</dbReference>
<dbReference type="GO" id="GO:0000049">
    <property type="term" value="F:tRNA binding"/>
    <property type="evidence" value="ECO:0007669"/>
    <property type="project" value="TreeGrafter"/>
</dbReference>
<evidence type="ECO:0000256" key="8">
    <source>
        <dbReference type="ARBA" id="ARBA00023315"/>
    </source>
</evidence>
<dbReference type="GO" id="GO:0051391">
    <property type="term" value="P:tRNA acetylation"/>
    <property type="evidence" value="ECO:0007669"/>
    <property type="project" value="UniProtKB-UniRule"/>
</dbReference>
<feature type="binding site" evidence="9">
    <location>
        <position position="546"/>
    </location>
    <ligand>
        <name>ATP</name>
        <dbReference type="ChEBI" id="CHEBI:30616"/>
    </ligand>
</feature>
<sequence length="1080" mass="119076">MKKRVDDRVRQVLTRAFVSYTRALFFVVGDHAKDQVPFFYHLLTRIGTRPRPDVLWMYKKELGFSSHRRKRLRQLRKQLRRSRAAVDPSSEDLFELFVSTANIRFAYYAESDKVLGNTYGLLVLQDFEALTPNLLARTIETVQGGGLVLFLLHTMDSLRELYSLKMDVHAHFRTEACQDLVPRFNRRLVLSLEQCPVALALDDELNVLPAIGGATSKHRIVQANGYDEAAATSASNVPSVESTVPNVVADTNVRMLDSANSSEAEQRLRALEACWASVSDQHPLSVLVRRTKTLDQARVLEKLDSQLREMNIEQPASKSMASLAVLTAARGRGKSAALGLAAALALAHGYSSVVVTAPAPENLQTFFELLLLGLNDLGCREHLDYTVESRRDRLVTRLALHRCRLQQVRYVEPEAVRRADLTSNGVLVGADLLIIDEAAAIPLALVKHILSLVPSSSCHVFLSSTVFGYEGTGRSLSLKLIEQARRHARQRLATTTTSTPTEHLAKAAETGRATDPANAQSCALSEAPSSLHARHLVELLLEEPIRYAGNDPVEAWLHALLCLETTEAPTLQARALSHPSTCTLCEVNRDVLFSGHPVAEAFLHRIMALFVSSHYKNSPNDLQMLSDAPSQRLYVLLAPCTAESKRLPDVLCAIQLGLEGRLSTEHTHAQLLRGKRSAGDLIPWTIAQQFQEPAFAQLAGARIIRIATHPDVQAMGYGSRAMECLIEHWSAHKTSPSSMSTSTSLGVNSGSALTSTGLDTGDRAVPEPLLYRIAERSSMALDYVGVSFGLSHGLYRFWRRFGLMPVYIRLTANEITAEHTCIMIRGLNAKHLPGIQALHLDWRTRFLSLLGYDLRTLPLGLALDLLRSGSNGARPWSIAELGNLLSMHDLQRLAAYAQHTLDYHVILDLVPTLARLYFEGRFATECITLSPAQQAILLGMGLQHRSLDDLSADMDLGSAQLLALFGKICRKFATEWKRLAEEAASADLPQDPSLRPSFAQEANGFASASALDSPKTRADDDGNVPDQAQVDREELSDTNLRKLGNRRALARFRTIESAVLNVDDSPLASVVSLPARKPKL</sequence>
<feature type="compositionally biased region" description="Polar residues" evidence="10">
    <location>
        <begin position="492"/>
        <end position="501"/>
    </location>
</feature>
<evidence type="ECO:0000313" key="15">
    <source>
        <dbReference type="EMBL" id="KAF6001607.1"/>
    </source>
</evidence>
<keyword evidence="6 9" id="KW-0067">ATP-binding</keyword>
<dbReference type="EMBL" id="VWRR01000014">
    <property type="protein sequence ID" value="KAF6001607.1"/>
    <property type="molecule type" value="Genomic_DNA"/>
</dbReference>
<comment type="catalytic activity">
    <reaction evidence="9">
        <text>a cytidine in tRNA + acetyl-CoA + ATP + H2O = an N(4)-acetylcytidine in tRNA + ADP + phosphate + CoA + H(+)</text>
        <dbReference type="Rhea" id="RHEA:53876"/>
        <dbReference type="Rhea" id="RHEA-COMP:13670"/>
        <dbReference type="Rhea" id="RHEA-COMP:13671"/>
        <dbReference type="ChEBI" id="CHEBI:15377"/>
        <dbReference type="ChEBI" id="CHEBI:15378"/>
        <dbReference type="ChEBI" id="CHEBI:30616"/>
        <dbReference type="ChEBI" id="CHEBI:43474"/>
        <dbReference type="ChEBI" id="CHEBI:57287"/>
        <dbReference type="ChEBI" id="CHEBI:57288"/>
        <dbReference type="ChEBI" id="CHEBI:74900"/>
        <dbReference type="ChEBI" id="CHEBI:82748"/>
        <dbReference type="ChEBI" id="CHEBI:456216"/>
    </reaction>
</comment>
<evidence type="ECO:0000256" key="7">
    <source>
        <dbReference type="ARBA" id="ARBA00023242"/>
    </source>
</evidence>
<dbReference type="Gene3D" id="3.40.630.30">
    <property type="match status" value="1"/>
</dbReference>
<dbReference type="GO" id="GO:0030686">
    <property type="term" value="C:90S preribosome"/>
    <property type="evidence" value="ECO:0007669"/>
    <property type="project" value="TreeGrafter"/>
</dbReference>
<dbReference type="Proteomes" id="UP000530660">
    <property type="component" value="Unassembled WGS sequence"/>
</dbReference>
<feature type="region of interest" description="Disordered" evidence="10">
    <location>
        <begin position="491"/>
        <end position="519"/>
    </location>
</feature>
<dbReference type="Pfam" id="PF08351">
    <property type="entry name" value="TmcA_N"/>
    <property type="match status" value="1"/>
</dbReference>
<dbReference type="EC" id="2.3.1.-" evidence="9"/>
<dbReference type="InterPro" id="IPR013562">
    <property type="entry name" value="TmcA/NAT10_N"/>
</dbReference>
<dbReference type="HAMAP" id="MF_03211">
    <property type="entry name" value="RNA_acetyltr_Nat10"/>
    <property type="match status" value="1"/>
</dbReference>
<feature type="domain" description="Possible tRNA binding" evidence="14">
    <location>
        <begin position="837"/>
        <end position="995"/>
    </location>
</feature>
<feature type="binding site" evidence="9">
    <location>
        <begin position="331"/>
        <end position="340"/>
    </location>
    <ligand>
        <name>ATP</name>
        <dbReference type="ChEBI" id="CHEBI:30616"/>
    </ligand>
</feature>
<evidence type="ECO:0000256" key="10">
    <source>
        <dbReference type="SAM" id="MobiDB-lite"/>
    </source>
</evidence>
<evidence type="ECO:0000259" key="11">
    <source>
        <dbReference type="Pfam" id="PF05127"/>
    </source>
</evidence>
<feature type="region of interest" description="Disordered" evidence="10">
    <location>
        <begin position="1007"/>
        <end position="1037"/>
    </location>
</feature>
<dbReference type="Gene3D" id="3.40.50.11040">
    <property type="match status" value="1"/>
</dbReference>
<dbReference type="InterPro" id="IPR032672">
    <property type="entry name" value="TmcA/NAT10/Kre33"/>
</dbReference>